<evidence type="ECO:0000256" key="3">
    <source>
        <dbReference type="ARBA" id="ARBA00022801"/>
    </source>
</evidence>
<evidence type="ECO:0000313" key="5">
    <source>
        <dbReference type="EMBL" id="GLY79022.1"/>
    </source>
</evidence>
<dbReference type="EMBL" id="BSTJ01000010">
    <property type="protein sequence ID" value="GLY79022.1"/>
    <property type="molecule type" value="Genomic_DNA"/>
</dbReference>
<dbReference type="InterPro" id="IPR011650">
    <property type="entry name" value="Peptidase_M20_dimer"/>
</dbReference>
<dbReference type="Gene3D" id="3.40.630.10">
    <property type="entry name" value="Zn peptidases"/>
    <property type="match status" value="1"/>
</dbReference>
<keyword evidence="3" id="KW-0378">Hydrolase</keyword>
<dbReference type="NCBIfam" id="NF005914">
    <property type="entry name" value="PRK07907.1"/>
    <property type="match status" value="1"/>
</dbReference>
<feature type="domain" description="Peptidase M20 dimerisation" evidence="4">
    <location>
        <begin position="195"/>
        <end position="342"/>
    </location>
</feature>
<name>A0A9W6RRY6_9ACTN</name>
<comment type="caution">
    <text evidence="5">The sequence shown here is derived from an EMBL/GenBank/DDBJ whole genome shotgun (WGS) entry which is preliminary data.</text>
</comment>
<evidence type="ECO:0000256" key="2">
    <source>
        <dbReference type="ARBA" id="ARBA00022723"/>
    </source>
</evidence>
<evidence type="ECO:0000313" key="6">
    <source>
        <dbReference type="Proteomes" id="UP001165135"/>
    </source>
</evidence>
<dbReference type="PANTHER" id="PTHR43270:SF12">
    <property type="entry name" value="SUCCINYL-DIAMINOPIMELATE DESUCCINYLASE"/>
    <property type="match status" value="1"/>
</dbReference>
<keyword evidence="2" id="KW-0479">Metal-binding</keyword>
<organism evidence="5 6">
    <name type="scientific">Actinoallomurus iriomotensis</name>
    <dbReference type="NCBI Taxonomy" id="478107"/>
    <lineage>
        <taxon>Bacteria</taxon>
        <taxon>Bacillati</taxon>
        <taxon>Actinomycetota</taxon>
        <taxon>Actinomycetes</taxon>
        <taxon>Streptosporangiales</taxon>
        <taxon>Thermomonosporaceae</taxon>
        <taxon>Actinoallomurus</taxon>
    </lineage>
</organism>
<protein>
    <submittedName>
        <fullName evidence="5">Dipeptidase</fullName>
    </submittedName>
</protein>
<dbReference type="InterPro" id="IPR002933">
    <property type="entry name" value="Peptidase_M20"/>
</dbReference>
<dbReference type="SUPFAM" id="SSF53187">
    <property type="entry name" value="Zn-dependent exopeptidases"/>
    <property type="match status" value="1"/>
</dbReference>
<proteinExistence type="predicted"/>
<dbReference type="GO" id="GO:0046872">
    <property type="term" value="F:metal ion binding"/>
    <property type="evidence" value="ECO:0007669"/>
    <property type="project" value="UniProtKB-KW"/>
</dbReference>
<dbReference type="RefSeq" id="WP_285629970.1">
    <property type="nucleotide sequence ID" value="NZ_BSTJ01000010.1"/>
</dbReference>
<keyword evidence="1" id="KW-0645">Protease</keyword>
<gene>
    <name evidence="5" type="ORF">Airi01_072890</name>
</gene>
<accession>A0A9W6RRY6</accession>
<sequence>MSDDLRQAVRRVLPGVLADLKALIRIPSVSADPGAAPELRRCAEMTAELFAAAGAHETQILDDIEDGRPTVLAHFPPPAGRPTVLLYAHYDVQPAGAPSTWTNPPFEPCETGGRLYGRGSADDKAGIAAHLAAIRAYDGRPPVGLTVLIEGEEEIGSPSLGAFLDRHRDRLAADAIVLADSESFAVGVPAFTTTLRGLAACVVEVRTLEHGAHSGTYGGAAPDALTALCRLLATLHDDHGDVAVDGLVTARCPTVDYPEERFRVEAAVLDGVPLLGSGTVAERIWAKPAATVLAIDAPRVADASNTLTPVARAKVSLRLAPGDNASSAHAALARHLHEHAPGGVRVKVTATDSAQPHAIDPRGPVYDAARRAYQDAYGNDVVDIGGGGAIPFVAEFAAAFPKTAILVTSAGADPTCRAHSTDENLHLADFEHACLAETLLLNELASGQGSR</sequence>
<reference evidence="5" key="1">
    <citation type="submission" date="2023-03" db="EMBL/GenBank/DDBJ databases">
        <title>Actinoallomurus iriomotensis NBRC 103681.</title>
        <authorList>
            <person name="Ichikawa N."/>
            <person name="Sato H."/>
            <person name="Tonouchi N."/>
        </authorList>
    </citation>
    <scope>NUCLEOTIDE SEQUENCE</scope>
    <source>
        <strain evidence="5">NBRC 103681</strain>
    </source>
</reference>
<dbReference type="GO" id="GO:0008233">
    <property type="term" value="F:peptidase activity"/>
    <property type="evidence" value="ECO:0007669"/>
    <property type="project" value="UniProtKB-KW"/>
</dbReference>
<dbReference type="GO" id="GO:0006508">
    <property type="term" value="P:proteolysis"/>
    <property type="evidence" value="ECO:0007669"/>
    <property type="project" value="UniProtKB-KW"/>
</dbReference>
<dbReference type="Pfam" id="PF01546">
    <property type="entry name" value="Peptidase_M20"/>
    <property type="match status" value="1"/>
</dbReference>
<dbReference type="Gene3D" id="3.30.70.360">
    <property type="match status" value="1"/>
</dbReference>
<evidence type="ECO:0000259" key="4">
    <source>
        <dbReference type="Pfam" id="PF07687"/>
    </source>
</evidence>
<evidence type="ECO:0000256" key="1">
    <source>
        <dbReference type="ARBA" id="ARBA00022670"/>
    </source>
</evidence>
<dbReference type="InterPro" id="IPR051458">
    <property type="entry name" value="Cyt/Met_Dipeptidase"/>
</dbReference>
<dbReference type="Proteomes" id="UP001165135">
    <property type="component" value="Unassembled WGS sequence"/>
</dbReference>
<dbReference type="PANTHER" id="PTHR43270">
    <property type="entry name" value="BETA-ALA-HIS DIPEPTIDASE"/>
    <property type="match status" value="1"/>
</dbReference>
<dbReference type="AlphaFoldDB" id="A0A9W6RRY6"/>
<dbReference type="Pfam" id="PF07687">
    <property type="entry name" value="M20_dimer"/>
    <property type="match status" value="1"/>
</dbReference>